<feature type="compositionally biased region" description="Low complexity" evidence="2">
    <location>
        <begin position="325"/>
        <end position="346"/>
    </location>
</feature>
<reference evidence="3 4" key="1">
    <citation type="journal article" date="2009" name="Science">
        <title>Green evolution and dynamic adaptations revealed by genomes of the marine picoeukaryotes Micromonas.</title>
        <authorList>
            <person name="Worden A.Z."/>
            <person name="Lee J.H."/>
            <person name="Mock T."/>
            <person name="Rouze P."/>
            <person name="Simmons M.P."/>
            <person name="Aerts A.L."/>
            <person name="Allen A.E."/>
            <person name="Cuvelier M.L."/>
            <person name="Derelle E."/>
            <person name="Everett M.V."/>
            <person name="Foulon E."/>
            <person name="Grimwood J."/>
            <person name="Gundlach H."/>
            <person name="Henrissat B."/>
            <person name="Napoli C."/>
            <person name="McDonald S.M."/>
            <person name="Parker M.S."/>
            <person name="Rombauts S."/>
            <person name="Salamov A."/>
            <person name="Von Dassow P."/>
            <person name="Badger J.H."/>
            <person name="Coutinho P.M."/>
            <person name="Demir E."/>
            <person name="Dubchak I."/>
            <person name="Gentemann C."/>
            <person name="Eikrem W."/>
            <person name="Gready J.E."/>
            <person name="John U."/>
            <person name="Lanier W."/>
            <person name="Lindquist E.A."/>
            <person name="Lucas S."/>
            <person name="Mayer K.F."/>
            <person name="Moreau H."/>
            <person name="Not F."/>
            <person name="Otillar R."/>
            <person name="Panaud O."/>
            <person name="Pangilinan J."/>
            <person name="Paulsen I."/>
            <person name="Piegu B."/>
            <person name="Poliakov A."/>
            <person name="Robbens S."/>
            <person name="Schmutz J."/>
            <person name="Toulza E."/>
            <person name="Wyss T."/>
            <person name="Zelensky A."/>
            <person name="Zhou K."/>
            <person name="Armbrust E.V."/>
            <person name="Bhattacharya D."/>
            <person name="Goodenough U.W."/>
            <person name="Van de Peer Y."/>
            <person name="Grigoriev I.V."/>
        </authorList>
    </citation>
    <scope>NUCLEOTIDE SEQUENCE [LARGE SCALE GENOMIC DNA]</scope>
    <source>
        <strain evidence="4">RCC299 / NOUM17</strain>
    </source>
</reference>
<dbReference type="FunCoup" id="C1DZ68">
    <property type="interactions" value="1194"/>
</dbReference>
<evidence type="ECO:0000256" key="2">
    <source>
        <dbReference type="SAM" id="MobiDB-lite"/>
    </source>
</evidence>
<dbReference type="EMBL" id="CP001323">
    <property type="protein sequence ID" value="ACO61556.1"/>
    <property type="molecule type" value="Genomic_DNA"/>
</dbReference>
<dbReference type="PROSITE" id="PS50082">
    <property type="entry name" value="WD_REPEATS_2"/>
    <property type="match status" value="1"/>
</dbReference>
<evidence type="ECO:0000256" key="1">
    <source>
        <dbReference type="PROSITE-ProRule" id="PRU00221"/>
    </source>
</evidence>
<name>C1DZ68_MICCC</name>
<gene>
    <name evidence="3" type="ORF">MICPUN_55697</name>
</gene>
<dbReference type="InterPro" id="IPR036322">
    <property type="entry name" value="WD40_repeat_dom_sf"/>
</dbReference>
<dbReference type="SUPFAM" id="SSF50978">
    <property type="entry name" value="WD40 repeat-like"/>
    <property type="match status" value="1"/>
</dbReference>
<dbReference type="GeneID" id="8241488"/>
<dbReference type="InterPro" id="IPR001680">
    <property type="entry name" value="WD40_rpt"/>
</dbReference>
<keyword evidence="4" id="KW-1185">Reference proteome</keyword>
<dbReference type="OrthoDB" id="2161379at2759"/>
<evidence type="ECO:0000313" key="4">
    <source>
        <dbReference type="Proteomes" id="UP000002009"/>
    </source>
</evidence>
<sequence>MERVRTLSAPEGTGSILCCALSPHGSRTALALGGEEAAACVVDLRVAGGDATSSTSAVAHSLRAGLGCFHADDAVASVTWHPTREHVLLCAHGRVVTAWDVRHLPSETAGSADSAAAAVAGMSLAGTRTVDADAGAAPRGRVHLYAFNNDEVNSVCVDRKGRRMCAADDGGEIVVVDIGDETSVAGALVKTLKNGHENIASGAVFRDHKPHDVVSGGLDCAVCKWDQSRSTPVATWRVGELASASDAESGAVGGGDDDDAAASPPPMCNPPMVHAIACANGFEVSDDCAGVKRLVAAACGDGTCALIDLDLSAGKSGAGKSRNNKPGSRTSKGRSSSSSSSSAAAGGEAGGTLGGSGSEPGDPFASRGGRERRAAVFLGRSFGGGGGRFEAGHSGSCNSVAFAGWSGGRLVLTGGNDRHVGVWDWRECGGGGGAGGVGGGGGGGARVRFFRHGRKVNWVCAAGALDNPGGFGDTFVADTGEKVAAYALSL</sequence>
<dbReference type="InterPro" id="IPR015943">
    <property type="entry name" value="WD40/YVTN_repeat-like_dom_sf"/>
</dbReference>
<dbReference type="Pfam" id="PF00400">
    <property type="entry name" value="WD40"/>
    <property type="match status" value="1"/>
</dbReference>
<dbReference type="SMART" id="SM00320">
    <property type="entry name" value="WD40"/>
    <property type="match status" value="5"/>
</dbReference>
<protein>
    <submittedName>
        <fullName evidence="3">Uncharacterized protein</fullName>
    </submittedName>
</protein>
<proteinExistence type="predicted"/>
<dbReference type="InParanoid" id="C1DZ68"/>
<dbReference type="Proteomes" id="UP000002009">
    <property type="component" value="Chromosome 2"/>
</dbReference>
<dbReference type="STRING" id="296587.C1DZ68"/>
<dbReference type="PANTHER" id="PTHR45296">
    <property type="entry name" value="TRANSDUCIN/WD40 REPEAT-LIKE SUPERFAMILY PROTEIN"/>
    <property type="match status" value="1"/>
</dbReference>
<dbReference type="RefSeq" id="XP_002500298.1">
    <property type="nucleotide sequence ID" value="XM_002500252.1"/>
</dbReference>
<feature type="compositionally biased region" description="Gly residues" evidence="2">
    <location>
        <begin position="347"/>
        <end position="358"/>
    </location>
</feature>
<feature type="region of interest" description="Disordered" evidence="2">
    <location>
        <begin position="245"/>
        <end position="266"/>
    </location>
</feature>
<organism evidence="3 4">
    <name type="scientific">Micromonas commoda (strain RCC299 / NOUM17 / CCMP2709)</name>
    <name type="common">Picoplanktonic green alga</name>
    <dbReference type="NCBI Taxonomy" id="296587"/>
    <lineage>
        <taxon>Eukaryota</taxon>
        <taxon>Viridiplantae</taxon>
        <taxon>Chlorophyta</taxon>
        <taxon>Mamiellophyceae</taxon>
        <taxon>Mamiellales</taxon>
        <taxon>Mamiellaceae</taxon>
        <taxon>Micromonas</taxon>
    </lineage>
</organism>
<dbReference type="KEGG" id="mis:MICPUN_55697"/>
<dbReference type="eggNOG" id="ENOG502QQ86">
    <property type="taxonomic scope" value="Eukaryota"/>
</dbReference>
<keyword evidence="1" id="KW-0853">WD repeat</keyword>
<feature type="repeat" description="WD" evidence="1">
    <location>
        <begin position="390"/>
        <end position="424"/>
    </location>
</feature>
<dbReference type="PANTHER" id="PTHR45296:SF1">
    <property type="entry name" value="TRANSDUCIN_WD40 REPEAT-LIKE SUPERFAMILY PROTEIN"/>
    <property type="match status" value="1"/>
</dbReference>
<dbReference type="OMA" id="GHINICS"/>
<evidence type="ECO:0000313" key="3">
    <source>
        <dbReference type="EMBL" id="ACO61556.1"/>
    </source>
</evidence>
<accession>C1DZ68</accession>
<dbReference type="Gene3D" id="2.130.10.10">
    <property type="entry name" value="YVTN repeat-like/Quinoprotein amine dehydrogenase"/>
    <property type="match status" value="3"/>
</dbReference>
<dbReference type="AlphaFoldDB" id="C1DZ68"/>
<feature type="region of interest" description="Disordered" evidence="2">
    <location>
        <begin position="315"/>
        <end position="369"/>
    </location>
</feature>